<evidence type="ECO:0000313" key="2">
    <source>
        <dbReference type="EMBL" id="KZV88108.1"/>
    </source>
</evidence>
<name>A0A165F0S3_EXIGL</name>
<dbReference type="InParanoid" id="A0A165F0S3"/>
<accession>A0A165F0S3</accession>
<feature type="compositionally biased region" description="Polar residues" evidence="1">
    <location>
        <begin position="182"/>
        <end position="192"/>
    </location>
</feature>
<dbReference type="AlphaFoldDB" id="A0A165F0S3"/>
<evidence type="ECO:0000313" key="3">
    <source>
        <dbReference type="Proteomes" id="UP000077266"/>
    </source>
</evidence>
<gene>
    <name evidence="2" type="ORF">EXIGLDRAFT_722964</name>
</gene>
<evidence type="ECO:0008006" key="4">
    <source>
        <dbReference type="Google" id="ProtNLM"/>
    </source>
</evidence>
<sequence length="518" mass="57044">MTDRAFVYVKQRKECLNCTRPIYANTFALAVGMGKDLDEFHLHWACVDTRDKNNILNVAAMAGFSSLKPADRDTVLHDRELGNNQASYTDAENKVLSPTLGGRGWLIRGDLKSKASVPPPFVAAIRSPEPRYGGPPLLPPNGTNAAPVQATLSALHTHSRSSSRPVTPQKTRKRKRERTPCDENSSPRTPSKNQKRVRVEGSTKHSPLTPSNTSQTEAPATPVPVGTLTRTRHSSTHVGGLKTAASSLALAMGDATRDDVGKPLCKPEYLPSSLTERELQLYKWCIGRERAQVSVGGPPVEQWSAITKDGKVVYRHCVTHEEHEDKPTVGGGGALQPNSSEYHHRVIGALVMTDKVANPRAPPTLVASTHRKFKSLKTRLDPCAQLRYFEYNEKACPPQRASDMVKFDVILCTHDDVLDAVSSTKSELAAVHFNRVVIDQGQLMTGAKLSMHALAFARLSARSRWALLETYQNPTSLFLRNLAVTLQILRPLQSERLSNETLARLAANQDRVAEDIIR</sequence>
<protein>
    <recommendedName>
        <fullName evidence="4">PARP-type domain-containing protein</fullName>
    </recommendedName>
</protein>
<proteinExistence type="predicted"/>
<reference evidence="2 3" key="1">
    <citation type="journal article" date="2016" name="Mol. Biol. Evol.">
        <title>Comparative Genomics of Early-Diverging Mushroom-Forming Fungi Provides Insights into the Origins of Lignocellulose Decay Capabilities.</title>
        <authorList>
            <person name="Nagy L.G."/>
            <person name="Riley R."/>
            <person name="Tritt A."/>
            <person name="Adam C."/>
            <person name="Daum C."/>
            <person name="Floudas D."/>
            <person name="Sun H."/>
            <person name="Yadav J.S."/>
            <person name="Pangilinan J."/>
            <person name="Larsson K.H."/>
            <person name="Matsuura K."/>
            <person name="Barry K."/>
            <person name="Labutti K."/>
            <person name="Kuo R."/>
            <person name="Ohm R.A."/>
            <person name="Bhattacharya S.S."/>
            <person name="Shirouzu T."/>
            <person name="Yoshinaga Y."/>
            <person name="Martin F.M."/>
            <person name="Grigoriev I.V."/>
            <person name="Hibbett D.S."/>
        </authorList>
    </citation>
    <scope>NUCLEOTIDE SEQUENCE [LARGE SCALE GENOMIC DNA]</scope>
    <source>
        <strain evidence="2 3">HHB12029</strain>
    </source>
</reference>
<dbReference type="Proteomes" id="UP000077266">
    <property type="component" value="Unassembled WGS sequence"/>
</dbReference>
<keyword evidence="3" id="KW-1185">Reference proteome</keyword>
<feature type="region of interest" description="Disordered" evidence="1">
    <location>
        <begin position="126"/>
        <end position="239"/>
    </location>
</feature>
<evidence type="ECO:0000256" key="1">
    <source>
        <dbReference type="SAM" id="MobiDB-lite"/>
    </source>
</evidence>
<feature type="compositionally biased region" description="Polar residues" evidence="1">
    <location>
        <begin position="204"/>
        <end position="218"/>
    </location>
</feature>
<organism evidence="2 3">
    <name type="scientific">Exidia glandulosa HHB12029</name>
    <dbReference type="NCBI Taxonomy" id="1314781"/>
    <lineage>
        <taxon>Eukaryota</taxon>
        <taxon>Fungi</taxon>
        <taxon>Dikarya</taxon>
        <taxon>Basidiomycota</taxon>
        <taxon>Agaricomycotina</taxon>
        <taxon>Agaricomycetes</taxon>
        <taxon>Auriculariales</taxon>
        <taxon>Exidiaceae</taxon>
        <taxon>Exidia</taxon>
    </lineage>
</organism>
<feature type="compositionally biased region" description="Polar residues" evidence="1">
    <location>
        <begin position="150"/>
        <end position="169"/>
    </location>
</feature>
<dbReference type="EMBL" id="KV426107">
    <property type="protein sequence ID" value="KZV88108.1"/>
    <property type="molecule type" value="Genomic_DNA"/>
</dbReference>